<dbReference type="AlphaFoldDB" id="A0A1H9SA82"/>
<keyword evidence="6" id="KW-1185">Reference proteome</keyword>
<evidence type="ECO:0000256" key="2">
    <source>
        <dbReference type="ARBA" id="ARBA00022741"/>
    </source>
</evidence>
<dbReference type="GO" id="GO:0016887">
    <property type="term" value="F:ATP hydrolysis activity"/>
    <property type="evidence" value="ECO:0007669"/>
    <property type="project" value="InterPro"/>
</dbReference>
<organism evidence="5 6">
    <name type="scientific">Lachnobacterium bovis</name>
    <dbReference type="NCBI Taxonomy" id="140626"/>
    <lineage>
        <taxon>Bacteria</taxon>
        <taxon>Bacillati</taxon>
        <taxon>Bacillota</taxon>
        <taxon>Clostridia</taxon>
        <taxon>Lachnospirales</taxon>
        <taxon>Lachnospiraceae</taxon>
        <taxon>Lachnobacterium</taxon>
    </lineage>
</organism>
<sequence length="213" mass="24387">MQNKKEKKVVKHLQFFYNSENMVLEDVSFEIQGGEIVCINGMNGAGKTTLLKILAGVLDEYNMDANLKKFREDSIYISNAPDMYDNLSGRENAELLRALWKKNSLEFENNFKKYMKIFEVESYINDDWGDYSLGMKYKTFLAAVLSLEIPILLMDEPLNAMDSKSQKKAISVLKDYVSNGKNSIIFSSHIDTIVSELSSKVYHLKGGKLYEEE</sequence>
<dbReference type="Pfam" id="PF00005">
    <property type="entry name" value="ABC_tran"/>
    <property type="match status" value="1"/>
</dbReference>
<dbReference type="SUPFAM" id="SSF52540">
    <property type="entry name" value="P-loop containing nucleoside triphosphate hydrolases"/>
    <property type="match status" value="1"/>
</dbReference>
<name>A0A1H9SA82_9FIRM</name>
<keyword evidence="2" id="KW-0547">Nucleotide-binding</keyword>
<dbReference type="GO" id="GO:0005524">
    <property type="term" value="F:ATP binding"/>
    <property type="evidence" value="ECO:0007669"/>
    <property type="project" value="UniProtKB-KW"/>
</dbReference>
<evidence type="ECO:0000256" key="1">
    <source>
        <dbReference type="ARBA" id="ARBA00022448"/>
    </source>
</evidence>
<keyword evidence="1" id="KW-0813">Transport</keyword>
<dbReference type="RefSeq" id="WP_074730572.1">
    <property type="nucleotide sequence ID" value="NZ_FOGW01000011.1"/>
</dbReference>
<dbReference type="InterPro" id="IPR027417">
    <property type="entry name" value="P-loop_NTPase"/>
</dbReference>
<dbReference type="PANTHER" id="PTHR42939">
    <property type="entry name" value="ABC TRANSPORTER ATP-BINDING PROTEIN ALBC-RELATED"/>
    <property type="match status" value="1"/>
</dbReference>
<evidence type="ECO:0000313" key="6">
    <source>
        <dbReference type="Proteomes" id="UP000182471"/>
    </source>
</evidence>
<dbReference type="SMART" id="SM00382">
    <property type="entry name" value="AAA"/>
    <property type="match status" value="1"/>
</dbReference>
<dbReference type="EMBL" id="FOGW01000011">
    <property type="protein sequence ID" value="SER81828.1"/>
    <property type="molecule type" value="Genomic_DNA"/>
</dbReference>
<dbReference type="PROSITE" id="PS50893">
    <property type="entry name" value="ABC_TRANSPORTER_2"/>
    <property type="match status" value="1"/>
</dbReference>
<dbReference type="Proteomes" id="UP000182471">
    <property type="component" value="Unassembled WGS sequence"/>
</dbReference>
<dbReference type="InterPro" id="IPR003593">
    <property type="entry name" value="AAA+_ATPase"/>
</dbReference>
<dbReference type="InterPro" id="IPR003439">
    <property type="entry name" value="ABC_transporter-like_ATP-bd"/>
</dbReference>
<reference evidence="6" key="1">
    <citation type="submission" date="2016-10" db="EMBL/GenBank/DDBJ databases">
        <authorList>
            <person name="Varghese N."/>
            <person name="Submissions S."/>
        </authorList>
    </citation>
    <scope>NUCLEOTIDE SEQUENCE [LARGE SCALE GENOMIC DNA]</scope>
    <source>
        <strain evidence="6">S1b</strain>
    </source>
</reference>
<evidence type="ECO:0000313" key="5">
    <source>
        <dbReference type="EMBL" id="SER81828.1"/>
    </source>
</evidence>
<accession>A0A1H9SA82</accession>
<dbReference type="PANTHER" id="PTHR42939:SF1">
    <property type="entry name" value="ABC TRANSPORTER ATP-BINDING PROTEIN ALBC-RELATED"/>
    <property type="match status" value="1"/>
</dbReference>
<proteinExistence type="predicted"/>
<dbReference type="InterPro" id="IPR051782">
    <property type="entry name" value="ABC_Transporter_VariousFunc"/>
</dbReference>
<feature type="domain" description="ABC transporter" evidence="4">
    <location>
        <begin position="4"/>
        <end position="213"/>
    </location>
</feature>
<dbReference type="Gene3D" id="3.40.50.300">
    <property type="entry name" value="P-loop containing nucleotide triphosphate hydrolases"/>
    <property type="match status" value="1"/>
</dbReference>
<keyword evidence="3 5" id="KW-0067">ATP-binding</keyword>
<protein>
    <submittedName>
        <fullName evidence="5">ABC-2 type transport system ATP-binding protein</fullName>
    </submittedName>
</protein>
<evidence type="ECO:0000259" key="4">
    <source>
        <dbReference type="PROSITE" id="PS50893"/>
    </source>
</evidence>
<gene>
    <name evidence="5" type="ORF">SAMN02910429_01160</name>
</gene>
<evidence type="ECO:0000256" key="3">
    <source>
        <dbReference type="ARBA" id="ARBA00022840"/>
    </source>
</evidence>